<keyword evidence="3" id="KW-0808">Transferase</keyword>
<comment type="caution">
    <text evidence="3">The sequence shown here is derived from an EMBL/GenBank/DDBJ whole genome shotgun (WGS) entry which is preliminary data.</text>
</comment>
<evidence type="ECO:0000313" key="3">
    <source>
        <dbReference type="EMBL" id="MYM54016.1"/>
    </source>
</evidence>
<dbReference type="GO" id="GO:0016779">
    <property type="term" value="F:nucleotidyltransferase activity"/>
    <property type="evidence" value="ECO:0007669"/>
    <property type="project" value="UniProtKB-ARBA"/>
</dbReference>
<sequence>MGPGRDKLLEPVGGMPLLSLVIERAQSTGCPVFTCLPSPAHPRAALIGDRATPIWVPDADDGMGVSIRTGITALPDDIDAAMILPADMPELTAEDLKTVLDQYQPGAIARGTGAAGKPGHPVIFPRSCFGMLARLDGDQGARGFLAAHPEKLQLIPLPARHALTDLDTPEAWAAWRAQQSGE</sequence>
<dbReference type="Pfam" id="PF12804">
    <property type="entry name" value="NTP_transf_3"/>
    <property type="match status" value="1"/>
</dbReference>
<name>A0A6L8LGB3_9RHOB</name>
<reference evidence="3 4" key="1">
    <citation type="submission" date="2020-01" db="EMBL/GenBank/DDBJ databases">
        <authorList>
            <person name="Chen S."/>
        </authorList>
    </citation>
    <scope>NUCLEOTIDE SEQUENCE [LARGE SCALE GENOMIC DNA]</scope>
    <source>
        <strain evidence="3 4">GS-10</strain>
    </source>
</reference>
<gene>
    <name evidence="3" type="ORF">GR167_01770</name>
</gene>
<dbReference type="CDD" id="cd04182">
    <property type="entry name" value="GT_2_like_f"/>
    <property type="match status" value="1"/>
</dbReference>
<evidence type="ECO:0000256" key="1">
    <source>
        <dbReference type="ARBA" id="ARBA00022842"/>
    </source>
</evidence>
<dbReference type="PANTHER" id="PTHR43777">
    <property type="entry name" value="MOLYBDENUM COFACTOR CYTIDYLYLTRANSFERASE"/>
    <property type="match status" value="1"/>
</dbReference>
<dbReference type="InterPro" id="IPR025877">
    <property type="entry name" value="MobA-like_NTP_Trfase"/>
</dbReference>
<dbReference type="SUPFAM" id="SSF53448">
    <property type="entry name" value="Nucleotide-diphospho-sugar transferases"/>
    <property type="match status" value="1"/>
</dbReference>
<evidence type="ECO:0000313" key="4">
    <source>
        <dbReference type="Proteomes" id="UP000479043"/>
    </source>
</evidence>
<proteinExistence type="predicted"/>
<organism evidence="3 4">
    <name type="scientific">Thalassovita mangrovi</name>
    <dbReference type="NCBI Taxonomy" id="2692236"/>
    <lineage>
        <taxon>Bacteria</taxon>
        <taxon>Pseudomonadati</taxon>
        <taxon>Pseudomonadota</taxon>
        <taxon>Alphaproteobacteria</taxon>
        <taxon>Rhodobacterales</taxon>
        <taxon>Roseobacteraceae</taxon>
        <taxon>Thalassovita</taxon>
    </lineage>
</organism>
<keyword evidence="1" id="KW-0460">Magnesium</keyword>
<dbReference type="Proteomes" id="UP000479043">
    <property type="component" value="Unassembled WGS sequence"/>
</dbReference>
<dbReference type="EMBL" id="WWEN01000001">
    <property type="protein sequence ID" value="MYM54016.1"/>
    <property type="molecule type" value="Genomic_DNA"/>
</dbReference>
<keyword evidence="4" id="KW-1185">Reference proteome</keyword>
<dbReference type="InterPro" id="IPR029044">
    <property type="entry name" value="Nucleotide-diphossugar_trans"/>
</dbReference>
<protein>
    <submittedName>
        <fullName evidence="3">NTP transferase domain-containing protein</fullName>
    </submittedName>
</protein>
<dbReference type="AlphaFoldDB" id="A0A6L8LGB3"/>
<feature type="domain" description="MobA-like NTP transferase" evidence="2">
    <location>
        <begin position="4"/>
        <end position="148"/>
    </location>
</feature>
<dbReference type="Gene3D" id="3.90.550.10">
    <property type="entry name" value="Spore Coat Polysaccharide Biosynthesis Protein SpsA, Chain A"/>
    <property type="match status" value="1"/>
</dbReference>
<evidence type="ECO:0000259" key="2">
    <source>
        <dbReference type="Pfam" id="PF12804"/>
    </source>
</evidence>
<accession>A0A6L8LGB3</accession>
<dbReference type="PANTHER" id="PTHR43777:SF1">
    <property type="entry name" value="MOLYBDENUM COFACTOR CYTIDYLYLTRANSFERASE"/>
    <property type="match status" value="1"/>
</dbReference>